<proteinExistence type="predicted"/>
<dbReference type="RefSeq" id="WP_160733339.1">
    <property type="nucleotide sequence ID" value="NZ_WTYO01000003.1"/>
</dbReference>
<reference evidence="1 2" key="1">
    <citation type="submission" date="2019-12" db="EMBL/GenBank/DDBJ databases">
        <title>Genomic-based taxomic classification of the family Erythrobacteraceae.</title>
        <authorList>
            <person name="Xu L."/>
        </authorList>
    </citation>
    <scope>NUCLEOTIDE SEQUENCE [LARGE SCALE GENOMIC DNA]</scope>
    <source>
        <strain evidence="1 2">H32</strain>
    </source>
</reference>
<organism evidence="1 2">
    <name type="scientific">Pelagerythrobacter marinus</name>
    <dbReference type="NCBI Taxonomy" id="538382"/>
    <lineage>
        <taxon>Bacteria</taxon>
        <taxon>Pseudomonadati</taxon>
        <taxon>Pseudomonadota</taxon>
        <taxon>Alphaproteobacteria</taxon>
        <taxon>Sphingomonadales</taxon>
        <taxon>Erythrobacteraceae</taxon>
        <taxon>Pelagerythrobacter</taxon>
    </lineage>
</organism>
<keyword evidence="2" id="KW-1185">Reference proteome</keyword>
<gene>
    <name evidence="1" type="ORF">GRI72_07730</name>
</gene>
<comment type="caution">
    <text evidence="1">The sequence shown here is derived from an EMBL/GenBank/DDBJ whole genome shotgun (WGS) entry which is preliminary data.</text>
</comment>
<sequence length="157" mass="16214">MPDTLAFASGTARFALPHLFPAQAQKEFVVNESLARIDALLHCAVEGVAAEPPGEPAEGECWIVADTPSGAWAGRGGELAAWQAGAWLFVVPRAGMRVFDRAGGHFRLYREGAPEGWQAIDAVAAPAGGATVDSEAREAIGNLIATLAAAGVLPPAE</sequence>
<evidence type="ECO:0000313" key="1">
    <source>
        <dbReference type="EMBL" id="MXO68714.1"/>
    </source>
</evidence>
<dbReference type="EMBL" id="WTYO01000003">
    <property type="protein sequence ID" value="MXO68714.1"/>
    <property type="molecule type" value="Genomic_DNA"/>
</dbReference>
<dbReference type="Proteomes" id="UP000444401">
    <property type="component" value="Unassembled WGS sequence"/>
</dbReference>
<dbReference type="Pfam" id="PF10983">
    <property type="entry name" value="DUF2793"/>
    <property type="match status" value="1"/>
</dbReference>
<evidence type="ECO:0000313" key="2">
    <source>
        <dbReference type="Proteomes" id="UP000444401"/>
    </source>
</evidence>
<name>A0ABW9UXP8_9SPHN</name>
<accession>A0ABW9UXP8</accession>
<dbReference type="InterPro" id="IPR021251">
    <property type="entry name" value="DUF2793"/>
</dbReference>
<protein>
    <submittedName>
        <fullName evidence="1">DUF2793 domain-containing protein</fullName>
    </submittedName>
</protein>